<name>A0ABP9CQB4_9ACTN</name>
<dbReference type="EMBL" id="BAABKQ010000001">
    <property type="protein sequence ID" value="GAA4813837.1"/>
    <property type="molecule type" value="Genomic_DNA"/>
</dbReference>
<gene>
    <name evidence="3" type="ORF">GCM10023353_18600</name>
</gene>
<evidence type="ECO:0000259" key="1">
    <source>
        <dbReference type="Pfam" id="PF13280"/>
    </source>
</evidence>
<feature type="domain" description="WCX" evidence="2">
    <location>
        <begin position="249"/>
        <end position="323"/>
    </location>
</feature>
<comment type="caution">
    <text evidence="3">The sequence shown here is derived from an EMBL/GenBank/DDBJ whole genome shotgun (WGS) entry which is preliminary data.</text>
</comment>
<keyword evidence="4" id="KW-1185">Reference proteome</keyword>
<dbReference type="InterPro" id="IPR026881">
    <property type="entry name" value="WYL_dom"/>
</dbReference>
<dbReference type="PANTHER" id="PTHR34580:SF3">
    <property type="entry name" value="PROTEIN PAFB"/>
    <property type="match status" value="1"/>
</dbReference>
<dbReference type="RefSeq" id="WP_200171758.1">
    <property type="nucleotide sequence ID" value="NZ_BAABKQ010000001.1"/>
</dbReference>
<reference evidence="4" key="1">
    <citation type="journal article" date="2019" name="Int. J. Syst. Evol. Microbiol.">
        <title>The Global Catalogue of Microorganisms (GCM) 10K type strain sequencing project: providing services to taxonomists for standard genome sequencing and annotation.</title>
        <authorList>
            <consortium name="The Broad Institute Genomics Platform"/>
            <consortium name="The Broad Institute Genome Sequencing Center for Infectious Disease"/>
            <person name="Wu L."/>
            <person name="Ma J."/>
        </authorList>
    </citation>
    <scope>NUCLEOTIDE SEQUENCE [LARGE SCALE GENOMIC DNA]</scope>
    <source>
        <strain evidence="4">JCM 18542</strain>
    </source>
</reference>
<dbReference type="Proteomes" id="UP001500839">
    <property type="component" value="Unassembled WGS sequence"/>
</dbReference>
<evidence type="ECO:0000259" key="2">
    <source>
        <dbReference type="Pfam" id="PF25583"/>
    </source>
</evidence>
<feature type="domain" description="WYL" evidence="1">
    <location>
        <begin position="149"/>
        <end position="212"/>
    </location>
</feature>
<dbReference type="Pfam" id="PF13280">
    <property type="entry name" value="WYL"/>
    <property type="match status" value="1"/>
</dbReference>
<dbReference type="PANTHER" id="PTHR34580">
    <property type="match status" value="1"/>
</dbReference>
<evidence type="ECO:0000313" key="4">
    <source>
        <dbReference type="Proteomes" id="UP001500839"/>
    </source>
</evidence>
<accession>A0ABP9CQB4</accession>
<dbReference type="InterPro" id="IPR057727">
    <property type="entry name" value="WCX_dom"/>
</dbReference>
<protein>
    <submittedName>
        <fullName evidence="3">YafY family protein</fullName>
    </submittedName>
</protein>
<dbReference type="Pfam" id="PF25583">
    <property type="entry name" value="WCX"/>
    <property type="match status" value="1"/>
</dbReference>
<sequence>MSTSKVERLTNLVIGLLSTTQFVPIERIRRDFAGYNECSSEEAFGRMFERDKAALRDLGIPLTYGGPSGPAEEQGYRIARTEYELPPITLTPEEGAAVAVAGQLWHSPEMASTYSSAIVKLRAAGIAVDDAEMATVVGGMGTALEAEPALAGLVAAVDGRQAVAFEHLAAASGVTSPRTLEPWGVASAKGNWYVVGFDRDRQDQRTFRLSRIVGGITPVGLPGQVRIPDGVDPAAIIRSAAAEPVSEGSVTVWLSDGHAHDLRRSGTEVAPHTLNGVPGTLVSMPVGSWTSTIRAIAAHGADAVALEPEDIREAVIDTLRGAAAAHSLGTAGTHEDEEERR</sequence>
<evidence type="ECO:0000313" key="3">
    <source>
        <dbReference type="EMBL" id="GAA4813837.1"/>
    </source>
</evidence>
<proteinExistence type="predicted"/>
<dbReference type="PROSITE" id="PS52050">
    <property type="entry name" value="WYL"/>
    <property type="match status" value="1"/>
</dbReference>
<organism evidence="3 4">
    <name type="scientific">Tomitella cavernea</name>
    <dbReference type="NCBI Taxonomy" id="1387982"/>
    <lineage>
        <taxon>Bacteria</taxon>
        <taxon>Bacillati</taxon>
        <taxon>Actinomycetota</taxon>
        <taxon>Actinomycetes</taxon>
        <taxon>Mycobacteriales</taxon>
        <taxon>Tomitella</taxon>
    </lineage>
</organism>
<dbReference type="InterPro" id="IPR051534">
    <property type="entry name" value="CBASS_pafABC_assoc_protein"/>
</dbReference>